<feature type="domain" description="Carrier" evidence="5">
    <location>
        <begin position="581"/>
        <end position="656"/>
    </location>
</feature>
<dbReference type="Proteomes" id="UP000279173">
    <property type="component" value="Unassembled WGS sequence"/>
</dbReference>
<dbReference type="CDD" id="cd05931">
    <property type="entry name" value="FAAL"/>
    <property type="match status" value="1"/>
</dbReference>
<dbReference type="InterPro" id="IPR009081">
    <property type="entry name" value="PP-bd_ACP"/>
</dbReference>
<dbReference type="InterPro" id="IPR000873">
    <property type="entry name" value="AMP-dep_synth/lig_dom"/>
</dbReference>
<name>A0A3M6CN71_9PSED</name>
<dbReference type="Gene3D" id="3.30.559.10">
    <property type="entry name" value="Chloramphenicol acetyltransferase-like domain"/>
    <property type="match status" value="1"/>
</dbReference>
<dbReference type="PANTHER" id="PTHR45398">
    <property type="match status" value="1"/>
</dbReference>
<dbReference type="InterPro" id="IPR045851">
    <property type="entry name" value="AMP-bd_C_sf"/>
</dbReference>
<dbReference type="SUPFAM" id="SSF52777">
    <property type="entry name" value="CoA-dependent acyltransferases"/>
    <property type="match status" value="2"/>
</dbReference>
<evidence type="ECO:0000256" key="3">
    <source>
        <dbReference type="ARBA" id="ARBA00022450"/>
    </source>
</evidence>
<dbReference type="GO" id="GO:0044550">
    <property type="term" value="P:secondary metabolite biosynthetic process"/>
    <property type="evidence" value="ECO:0007669"/>
    <property type="project" value="UniProtKB-ARBA"/>
</dbReference>
<dbReference type="GO" id="GO:0072330">
    <property type="term" value="P:monocarboxylic acid biosynthetic process"/>
    <property type="evidence" value="ECO:0007669"/>
    <property type="project" value="UniProtKB-ARBA"/>
</dbReference>
<reference evidence="6 7" key="1">
    <citation type="submission" date="2018-08" db="EMBL/GenBank/DDBJ databases">
        <title>Recombination of ecologically and evolutionarily significant loci maintains genetic cohesion in the Pseudomonas syringae species complex.</title>
        <authorList>
            <person name="Dillon M."/>
            <person name="Thakur S."/>
            <person name="Almeida R.N.D."/>
            <person name="Weir B.S."/>
            <person name="Guttman D.S."/>
        </authorList>
    </citation>
    <scope>NUCLEOTIDE SEQUENCE [LARGE SCALE GENOMIC DNA]</scope>
    <source>
        <strain evidence="6 7">ICMP 3263</strain>
    </source>
</reference>
<keyword evidence="4" id="KW-0597">Phosphoprotein</keyword>
<accession>A0A3M6CN71</accession>
<dbReference type="CDD" id="cd19531">
    <property type="entry name" value="LCL_NRPS-like"/>
    <property type="match status" value="1"/>
</dbReference>
<dbReference type="InterPro" id="IPR020806">
    <property type="entry name" value="PKS_PP-bd"/>
</dbReference>
<dbReference type="FunFam" id="3.30.559.10:FF:000012">
    <property type="entry name" value="Non-ribosomal peptide synthetase"/>
    <property type="match status" value="1"/>
</dbReference>
<dbReference type="PROSITE" id="PS50075">
    <property type="entry name" value="CARRIER"/>
    <property type="match status" value="1"/>
</dbReference>
<dbReference type="Gene3D" id="1.10.1200.10">
    <property type="entry name" value="ACP-like"/>
    <property type="match status" value="1"/>
</dbReference>
<dbReference type="Pfam" id="PF00550">
    <property type="entry name" value="PP-binding"/>
    <property type="match status" value="1"/>
</dbReference>
<dbReference type="InterPro" id="IPR001242">
    <property type="entry name" value="Condensation_dom"/>
</dbReference>
<gene>
    <name evidence="6" type="ORF">ALP10_02166</name>
</gene>
<dbReference type="GO" id="GO:0031177">
    <property type="term" value="F:phosphopantetheine binding"/>
    <property type="evidence" value="ECO:0007669"/>
    <property type="project" value="InterPro"/>
</dbReference>
<dbReference type="Gene3D" id="3.40.50.12780">
    <property type="entry name" value="N-terminal domain of ligase-like"/>
    <property type="match status" value="2"/>
</dbReference>
<dbReference type="Gene3D" id="3.30.559.30">
    <property type="entry name" value="Nonribosomal peptide synthetase, condensation domain"/>
    <property type="match status" value="1"/>
</dbReference>
<sequence>MDAFELPDTLAQALQRRALHTPDRLALRFLFDENDQGLVLTYRDLDLRARTIAAALQRQAVPGDRAILLFHSGPDYVAAFFGCLYAGIIAVPAYPPESNRRHHQERLLSIIADAEPRLVLTGSDLQPALLQMGELAAADAPQLLCVDRLDSVLAEGWQGPSLHADDIAFLQYTSGSTALPKGVQVTQGNLVANELLIRHGFGIDVNPDDVIVSWLPLYHDMGLIGGLLQPIFSGVPCILMAPAYFLTRPLRWLEAISEYGGTISGGPDFAYQLCSARVSDSALERLDLSRWRVAYSGSEPIREDSLTAFAEKFASCGFTPDSYMASYGLAEATLYVAGGKRGKGIPSLRLDAQALARNVAEPGDGQPVMSCGTGQPGHGVLIADPVTLQVLDENRIGEVWASGPSIAHGYWRNPEATAKAFVEHDGQTWLRTGDLGFQRHGELYITGRLKDMLIVRGHNLYPQDIEKVVECEVDVVRKGRVAAFAVNQDGSEGIGIAAEVSRSVQKILSPEALIKVIRQSVAEAFQEAPSVVVLLNPGALPKTSSGKLQRSACRTRLADGSLDSYAVFPATSTASQNDVPDAGSDLQAQIASIWCEQLRCEHISADDHFFLLGGNSIVATRVVARLRETLGIDLNLRMLFEAPTLAAFAAQVEALQGTALQGDSSSRNTIVRLPGNAHLLQSMAQNRLWFLWQLDPQSSAYNIPGGLYLRGELDVTALHASFQRLIERHESLRTRFYELDGVALQRIDTPSEFHLDAIDISDLPGEERQARAVAVREEQARRPFDLQNGPLLRVTLLKLDEEEHQLLVTLHHIIADGWSLNVLIDEFSRLYASAVQGQILELAPLPLRYADYGQWQREWLANGEAERQLAYWKQQLGDEQPTLMLNTDHPRSLRRQHSASRYSLRLSAELSAAVRNTAHAWQSTSFMFLLAGFQTLLHRYSGQTDIRIGVPGANRPRHETQGLIGFFINTLVLRAQLDPRLPFSTLLAQTRQAALEAQAHQDVPFEQLVEAFPQAREHGLFQVMFNHQQRDLGALRRLPGLLAEELPWHSREAKFDLQLHSEEDRNGRLNLSFDYADELFDRDTIVAMARHYVCLLTQVSQHAQVALGEVQLLGVDEQDEQAQWSAAPCTPARLWLPELLDHQVRQTPERTALIWDGGSLDYASLHAQSNRLAHYLRDKGVGPDVKVAIAAERSPQLLIGLLAILKAGGGLRAAGPGLSD</sequence>
<dbReference type="AlphaFoldDB" id="A0A3M6CN71"/>
<dbReference type="GO" id="GO:0071766">
    <property type="term" value="P:Actinobacterium-type cell wall biogenesis"/>
    <property type="evidence" value="ECO:0007669"/>
    <property type="project" value="UniProtKB-ARBA"/>
</dbReference>
<evidence type="ECO:0000313" key="7">
    <source>
        <dbReference type="Proteomes" id="UP000279173"/>
    </source>
</evidence>
<organism evidence="6 7">
    <name type="scientific">Pseudomonas syringae pv. helianthi</name>
    <dbReference type="NCBI Taxonomy" id="251654"/>
    <lineage>
        <taxon>Bacteria</taxon>
        <taxon>Pseudomonadati</taxon>
        <taxon>Pseudomonadota</taxon>
        <taxon>Gammaproteobacteria</taxon>
        <taxon>Pseudomonadales</taxon>
        <taxon>Pseudomonadaceae</taxon>
        <taxon>Pseudomonas</taxon>
    </lineage>
</organism>
<proteinExistence type="inferred from homology"/>
<dbReference type="InterPro" id="IPR006162">
    <property type="entry name" value="Ppantetheine_attach_site"/>
</dbReference>
<dbReference type="Pfam" id="PF00668">
    <property type="entry name" value="Condensation"/>
    <property type="match status" value="1"/>
</dbReference>
<evidence type="ECO:0000256" key="1">
    <source>
        <dbReference type="ARBA" id="ARBA00001957"/>
    </source>
</evidence>
<comment type="similarity">
    <text evidence="2">Belongs to the ATP-dependent AMP-binding enzyme family.</text>
</comment>
<comment type="cofactor">
    <cofactor evidence="1">
        <name>pantetheine 4'-phosphate</name>
        <dbReference type="ChEBI" id="CHEBI:47942"/>
    </cofactor>
</comment>
<dbReference type="FunFam" id="1.10.1200.10:FF:000016">
    <property type="entry name" value="Non-ribosomal peptide synthase"/>
    <property type="match status" value="1"/>
</dbReference>
<dbReference type="EMBL" id="RBUT01000144">
    <property type="protein sequence ID" value="RMV44824.1"/>
    <property type="molecule type" value="Genomic_DNA"/>
</dbReference>
<dbReference type="PANTHER" id="PTHR45398:SF1">
    <property type="entry name" value="ENZYME, PUTATIVE (JCVI)-RELATED"/>
    <property type="match status" value="1"/>
</dbReference>
<dbReference type="GO" id="GO:0008610">
    <property type="term" value="P:lipid biosynthetic process"/>
    <property type="evidence" value="ECO:0007669"/>
    <property type="project" value="InterPro"/>
</dbReference>
<keyword evidence="3" id="KW-0596">Phosphopantetheine</keyword>
<dbReference type="Gene3D" id="3.30.300.30">
    <property type="match status" value="1"/>
</dbReference>
<dbReference type="PROSITE" id="PS00012">
    <property type="entry name" value="PHOSPHOPANTETHEINE"/>
    <property type="match status" value="1"/>
</dbReference>
<dbReference type="SUPFAM" id="SSF56801">
    <property type="entry name" value="Acetyl-CoA synthetase-like"/>
    <property type="match status" value="2"/>
</dbReference>
<dbReference type="GO" id="GO:0003824">
    <property type="term" value="F:catalytic activity"/>
    <property type="evidence" value="ECO:0007669"/>
    <property type="project" value="InterPro"/>
</dbReference>
<evidence type="ECO:0000256" key="2">
    <source>
        <dbReference type="ARBA" id="ARBA00006432"/>
    </source>
</evidence>
<dbReference type="Pfam" id="PF00501">
    <property type="entry name" value="AMP-binding"/>
    <property type="match status" value="2"/>
</dbReference>
<dbReference type="InterPro" id="IPR036736">
    <property type="entry name" value="ACP-like_sf"/>
</dbReference>
<evidence type="ECO:0000256" key="4">
    <source>
        <dbReference type="ARBA" id="ARBA00022553"/>
    </source>
</evidence>
<dbReference type="FunFam" id="3.40.50.12780:FF:000013">
    <property type="entry name" value="Long-chain-fatty-acid--AMP ligase FadD32"/>
    <property type="match status" value="1"/>
</dbReference>
<dbReference type="SUPFAM" id="SSF47336">
    <property type="entry name" value="ACP-like"/>
    <property type="match status" value="1"/>
</dbReference>
<dbReference type="InterPro" id="IPR042099">
    <property type="entry name" value="ANL_N_sf"/>
</dbReference>
<dbReference type="SMART" id="SM00823">
    <property type="entry name" value="PKS_PP"/>
    <property type="match status" value="1"/>
</dbReference>
<dbReference type="InterPro" id="IPR023213">
    <property type="entry name" value="CAT-like_dom_sf"/>
</dbReference>
<evidence type="ECO:0000259" key="5">
    <source>
        <dbReference type="PROSITE" id="PS50075"/>
    </source>
</evidence>
<evidence type="ECO:0000313" key="6">
    <source>
        <dbReference type="EMBL" id="RMV44824.1"/>
    </source>
</evidence>
<protein>
    <recommendedName>
        <fullName evidence="5">Carrier domain-containing protein</fullName>
    </recommendedName>
</protein>
<comment type="caution">
    <text evidence="6">The sequence shown here is derived from an EMBL/GenBank/DDBJ whole genome shotgun (WGS) entry which is preliminary data.</text>
</comment>
<dbReference type="InterPro" id="IPR040097">
    <property type="entry name" value="FAAL/FAAC"/>
</dbReference>